<dbReference type="Gene3D" id="2.60.40.10">
    <property type="entry name" value="Immunoglobulins"/>
    <property type="match status" value="3"/>
</dbReference>
<evidence type="ECO:0000259" key="2">
    <source>
        <dbReference type="PROSITE" id="PS50853"/>
    </source>
</evidence>
<gene>
    <name evidence="3" type="ORF">PHMEG_00017171</name>
</gene>
<dbReference type="AlphaFoldDB" id="A0A225VZJ9"/>
<comment type="caution">
    <text evidence="3">The sequence shown here is derived from an EMBL/GenBank/DDBJ whole genome shotgun (WGS) entry which is preliminary data.</text>
</comment>
<dbReference type="EMBL" id="NBNE01002580">
    <property type="protein sequence ID" value="OWZ10040.1"/>
    <property type="molecule type" value="Genomic_DNA"/>
</dbReference>
<reference evidence="4" key="1">
    <citation type="submission" date="2017-03" db="EMBL/GenBank/DDBJ databases">
        <title>Phytopthora megakarya and P. palmivora, two closely related causual agents of cacao black pod achieved similar genome size and gene model numbers by different mechanisms.</title>
        <authorList>
            <person name="Ali S."/>
            <person name="Shao J."/>
            <person name="Larry D.J."/>
            <person name="Kronmiller B."/>
            <person name="Shen D."/>
            <person name="Strem M.D."/>
            <person name="Melnick R.L."/>
            <person name="Guiltinan M.J."/>
            <person name="Tyler B.M."/>
            <person name="Meinhardt L.W."/>
            <person name="Bailey B.A."/>
        </authorList>
    </citation>
    <scope>NUCLEOTIDE SEQUENCE [LARGE SCALE GENOMIC DNA]</scope>
    <source>
        <strain evidence="4">zdho120</strain>
    </source>
</reference>
<keyword evidence="4" id="KW-1185">Reference proteome</keyword>
<feature type="domain" description="Fibronectin type-III" evidence="2">
    <location>
        <begin position="179"/>
        <end position="269"/>
    </location>
</feature>
<dbReference type="SUPFAM" id="SSF49265">
    <property type="entry name" value="Fibronectin type III"/>
    <property type="match status" value="2"/>
</dbReference>
<keyword evidence="1" id="KW-0677">Repeat</keyword>
<feature type="domain" description="Fibronectin type-III" evidence="2">
    <location>
        <begin position="79"/>
        <end position="175"/>
    </location>
</feature>
<organism evidence="3 4">
    <name type="scientific">Phytophthora megakarya</name>
    <dbReference type="NCBI Taxonomy" id="4795"/>
    <lineage>
        <taxon>Eukaryota</taxon>
        <taxon>Sar</taxon>
        <taxon>Stramenopiles</taxon>
        <taxon>Oomycota</taxon>
        <taxon>Peronosporomycetes</taxon>
        <taxon>Peronosporales</taxon>
        <taxon>Peronosporaceae</taxon>
        <taxon>Phytophthora</taxon>
    </lineage>
</organism>
<dbReference type="InterPro" id="IPR036116">
    <property type="entry name" value="FN3_sf"/>
</dbReference>
<evidence type="ECO:0000256" key="1">
    <source>
        <dbReference type="ARBA" id="ARBA00022737"/>
    </source>
</evidence>
<evidence type="ECO:0000313" key="4">
    <source>
        <dbReference type="Proteomes" id="UP000198211"/>
    </source>
</evidence>
<dbReference type="InterPro" id="IPR013783">
    <property type="entry name" value="Ig-like_fold"/>
</dbReference>
<accession>A0A225VZJ9</accession>
<name>A0A225VZJ9_9STRA</name>
<dbReference type="PANTHER" id="PTHR46708:SF2">
    <property type="entry name" value="FIBRONECTIN TYPE-III DOMAIN-CONTAINING PROTEIN"/>
    <property type="match status" value="1"/>
</dbReference>
<protein>
    <recommendedName>
        <fullName evidence="2">Fibronectin type-III domain-containing protein</fullName>
    </recommendedName>
</protein>
<evidence type="ECO:0000313" key="3">
    <source>
        <dbReference type="EMBL" id="OWZ10040.1"/>
    </source>
</evidence>
<dbReference type="STRING" id="4795.A0A225VZJ9"/>
<dbReference type="InterPro" id="IPR050991">
    <property type="entry name" value="ECM_Regulatory_Proteins"/>
</dbReference>
<dbReference type="Proteomes" id="UP000198211">
    <property type="component" value="Unassembled WGS sequence"/>
</dbReference>
<dbReference type="SMART" id="SM00060">
    <property type="entry name" value="FN3"/>
    <property type="match status" value="3"/>
</dbReference>
<dbReference type="PANTHER" id="PTHR46708">
    <property type="entry name" value="TENASCIN"/>
    <property type="match status" value="1"/>
</dbReference>
<sequence>MKADDVGEYKEVASTINTYKIDTVEVLQSSEAGDKPLLPESRYFFKAVAVNLIQICISVTTSLQLANETEVWTIAASVPDSPPSPYFLNATGGMITISMMTPANMQGALCTGFSISVDDGNGTSFKNVIESTDDVIYEIAFLQASSSYMISVAIVTNLGTSLYSLPTTMNTTAPTTPLAPRGIAVVNITGSSAIITWSSPRDSGGIDITGYTMILLSLGSPEERPAVSSPFLLRDLVANTLYTVKVVAINALGKKSSRSMGATFKTLSPTLPSEPSGISSVFSSGGAIEVTWNPPNDRGGELLRTMGYMIVIYSAAPCFDNDAANVCSTCNAVKLSSDRHELINSGSVCERPTTECLDGTLNCCLTREDSKYGLGYTCERMKTLNTPRSVVGTTSAVFNGLNYSTIYHFGVQAINSAGKSAISHLQGLQTTWDHISAIYWYFVS</sequence>
<dbReference type="CDD" id="cd00063">
    <property type="entry name" value="FN3"/>
    <property type="match status" value="1"/>
</dbReference>
<dbReference type="OrthoDB" id="75921at2759"/>
<proteinExistence type="predicted"/>
<dbReference type="InterPro" id="IPR003961">
    <property type="entry name" value="FN3_dom"/>
</dbReference>
<dbReference type="PROSITE" id="PS50853">
    <property type="entry name" value="FN3"/>
    <property type="match status" value="2"/>
</dbReference>
<dbReference type="Pfam" id="PF00041">
    <property type="entry name" value="fn3"/>
    <property type="match status" value="1"/>
</dbReference>